<dbReference type="InterPro" id="IPR004330">
    <property type="entry name" value="FAR1_DNA_bnd_dom"/>
</dbReference>
<protein>
    <recommendedName>
        <fullName evidence="1">FAR1 domain-containing protein</fullName>
    </recommendedName>
</protein>
<dbReference type="EMBL" id="RWGY01000013">
    <property type="protein sequence ID" value="TVU26328.1"/>
    <property type="molecule type" value="Genomic_DNA"/>
</dbReference>
<name>A0A5J9USL9_9POAL</name>
<dbReference type="OrthoDB" id="685003at2759"/>
<evidence type="ECO:0000259" key="1">
    <source>
        <dbReference type="Pfam" id="PF03101"/>
    </source>
</evidence>
<accession>A0A5J9USL9</accession>
<evidence type="ECO:0000313" key="2">
    <source>
        <dbReference type="EMBL" id="TVU26328.1"/>
    </source>
</evidence>
<dbReference type="PANTHER" id="PTHR46328">
    <property type="entry name" value="FAR-RED IMPAIRED RESPONSIVE (FAR1) FAMILY PROTEIN-RELATED"/>
    <property type="match status" value="1"/>
</dbReference>
<feature type="non-terminal residue" evidence="2">
    <location>
        <position position="1"/>
    </location>
</feature>
<comment type="caution">
    <text evidence="2">The sequence shown here is derived from an EMBL/GenBank/DDBJ whole genome shotgun (WGS) entry which is preliminary data.</text>
</comment>
<keyword evidence="3" id="KW-1185">Reference proteome</keyword>
<sequence length="289" mass="34309">MKFIWMNLCAGLSEHGNEECTNEKFRKFANSLEQQKILNEYWNIVNKTFASEEEAYSFYNKYAFVKGFGIRRQNVRRAKYSRELLFRRFVCYKQGEREDKYLETEDCSRRPRAQTRCHCPAELAIRLDRSRGVWFVSNFVDEHNHCPAGPGEAPFLYGGYDRTPFQRKDIYNFSSKYKRKRIEHGDANTIIDGYIEHMTRNIKQNSRERFFCPVRHGYMMSDDKRVDKCLEPSMRPTYEAIVADFFAHELESLHLFRKKLVAELIFSDANDNAKAKEEIIGKVDSWVFL</sequence>
<gene>
    <name evidence="2" type="ORF">EJB05_28867</name>
</gene>
<proteinExistence type="predicted"/>
<reference evidence="2 3" key="1">
    <citation type="journal article" date="2019" name="Sci. Rep.">
        <title>A high-quality genome of Eragrostis curvula grass provides insights into Poaceae evolution and supports new strategies to enhance forage quality.</title>
        <authorList>
            <person name="Carballo J."/>
            <person name="Santos B.A.C.M."/>
            <person name="Zappacosta D."/>
            <person name="Garbus I."/>
            <person name="Selva J.P."/>
            <person name="Gallo C.A."/>
            <person name="Diaz A."/>
            <person name="Albertini E."/>
            <person name="Caccamo M."/>
            <person name="Echenique V."/>
        </authorList>
    </citation>
    <scope>NUCLEOTIDE SEQUENCE [LARGE SCALE GENOMIC DNA]</scope>
    <source>
        <strain evidence="3">cv. Victoria</strain>
        <tissue evidence="2">Leaf</tissue>
    </source>
</reference>
<feature type="domain" description="FAR1" evidence="1">
    <location>
        <begin position="57"/>
        <end position="145"/>
    </location>
</feature>
<dbReference type="AlphaFoldDB" id="A0A5J9USL9"/>
<dbReference type="Pfam" id="PF03101">
    <property type="entry name" value="FAR1"/>
    <property type="match status" value="1"/>
</dbReference>
<organism evidence="2 3">
    <name type="scientific">Eragrostis curvula</name>
    <name type="common">weeping love grass</name>
    <dbReference type="NCBI Taxonomy" id="38414"/>
    <lineage>
        <taxon>Eukaryota</taxon>
        <taxon>Viridiplantae</taxon>
        <taxon>Streptophyta</taxon>
        <taxon>Embryophyta</taxon>
        <taxon>Tracheophyta</taxon>
        <taxon>Spermatophyta</taxon>
        <taxon>Magnoliopsida</taxon>
        <taxon>Liliopsida</taxon>
        <taxon>Poales</taxon>
        <taxon>Poaceae</taxon>
        <taxon>PACMAD clade</taxon>
        <taxon>Chloridoideae</taxon>
        <taxon>Eragrostideae</taxon>
        <taxon>Eragrostidinae</taxon>
        <taxon>Eragrostis</taxon>
    </lineage>
</organism>
<dbReference type="Proteomes" id="UP000324897">
    <property type="component" value="Chromosome 2"/>
</dbReference>
<dbReference type="Gramene" id="TVU26328">
    <property type="protein sequence ID" value="TVU26328"/>
    <property type="gene ID" value="EJB05_28867"/>
</dbReference>
<evidence type="ECO:0000313" key="3">
    <source>
        <dbReference type="Proteomes" id="UP000324897"/>
    </source>
</evidence>